<reference evidence="2 3" key="1">
    <citation type="submission" date="2016-11" db="EMBL/GenBank/DDBJ databases">
        <authorList>
            <person name="Jaros S."/>
            <person name="Januszkiewicz K."/>
            <person name="Wedrychowicz H."/>
        </authorList>
    </citation>
    <scope>NUCLEOTIDE SEQUENCE [LARGE SCALE GENOMIC DNA]</scope>
    <source>
        <strain evidence="2 3">DSM 44666</strain>
    </source>
</reference>
<dbReference type="STRING" id="112248.SAMN05444392_11281"/>
<evidence type="ECO:0000313" key="3">
    <source>
        <dbReference type="Proteomes" id="UP000184476"/>
    </source>
</evidence>
<protein>
    <submittedName>
        <fullName evidence="2">PhnB protein</fullName>
    </submittedName>
</protein>
<dbReference type="AlphaFoldDB" id="A0A1M5A8C7"/>
<dbReference type="CDD" id="cd06588">
    <property type="entry name" value="PhnB_like"/>
    <property type="match status" value="1"/>
</dbReference>
<gene>
    <name evidence="2" type="ORF">SAMN05444392_11281</name>
</gene>
<dbReference type="EMBL" id="FQVL01000012">
    <property type="protein sequence ID" value="SHF26581.1"/>
    <property type="molecule type" value="Genomic_DNA"/>
</dbReference>
<accession>A0A1M5A8C7</accession>
<dbReference type="Gene3D" id="3.10.180.10">
    <property type="entry name" value="2,3-Dihydroxybiphenyl 1,2-Dioxygenase, domain 1"/>
    <property type="match status" value="1"/>
</dbReference>
<proteinExistence type="predicted"/>
<organism evidence="2 3">
    <name type="scientific">Seinonella peptonophila</name>
    <dbReference type="NCBI Taxonomy" id="112248"/>
    <lineage>
        <taxon>Bacteria</taxon>
        <taxon>Bacillati</taxon>
        <taxon>Bacillota</taxon>
        <taxon>Bacilli</taxon>
        <taxon>Bacillales</taxon>
        <taxon>Thermoactinomycetaceae</taxon>
        <taxon>Seinonella</taxon>
    </lineage>
</organism>
<dbReference type="SUPFAM" id="SSF54593">
    <property type="entry name" value="Glyoxalase/Bleomycin resistance protein/Dihydroxybiphenyl dioxygenase"/>
    <property type="match status" value="1"/>
</dbReference>
<dbReference type="OrthoDB" id="9795306at2"/>
<dbReference type="InterPro" id="IPR029068">
    <property type="entry name" value="Glyas_Bleomycin-R_OHBP_Dase"/>
</dbReference>
<keyword evidence="3" id="KW-1185">Reference proteome</keyword>
<feature type="domain" description="PhnB-like" evidence="1">
    <location>
        <begin position="7"/>
        <end position="136"/>
    </location>
</feature>
<dbReference type="Pfam" id="PF06983">
    <property type="entry name" value="3-dmu-9_3-mt"/>
    <property type="match status" value="1"/>
</dbReference>
<dbReference type="InterPro" id="IPR028973">
    <property type="entry name" value="PhnB-like"/>
</dbReference>
<name>A0A1M5A8C7_9BACL</name>
<dbReference type="Proteomes" id="UP000184476">
    <property type="component" value="Unassembled WGS sequence"/>
</dbReference>
<evidence type="ECO:0000259" key="1">
    <source>
        <dbReference type="Pfam" id="PF06983"/>
    </source>
</evidence>
<dbReference type="RefSeq" id="WP_073156789.1">
    <property type="nucleotide sequence ID" value="NZ_FQVL01000012.1"/>
</dbReference>
<dbReference type="PANTHER" id="PTHR33990">
    <property type="entry name" value="PROTEIN YJDN-RELATED"/>
    <property type="match status" value="1"/>
</dbReference>
<evidence type="ECO:0000313" key="2">
    <source>
        <dbReference type="EMBL" id="SHF26581.1"/>
    </source>
</evidence>
<dbReference type="PANTHER" id="PTHR33990:SF1">
    <property type="entry name" value="PROTEIN YJDN"/>
    <property type="match status" value="1"/>
</dbReference>
<sequence>MILGIHPYIVTQGRGKEAVEFYQHAVQAQVLQVQTFGEMPDNPAYTVPEEAKDFIVNAHLKIGESDFMISDSFPGQPLAIGEQVTIALTTNDVEQTKQIFASLQEEGQVLQLLEATFWSPAYGQVKDKFGITWQITTFIESQSLT</sequence>